<evidence type="ECO:0000313" key="4">
    <source>
        <dbReference type="EMBL" id="MDD7970900.1"/>
    </source>
</evidence>
<accession>A0ABT5T6Z9</accession>
<organism evidence="4 5">
    <name type="scientific">Roseinatronobacter alkalisoli</name>
    <dbReference type="NCBI Taxonomy" id="3028235"/>
    <lineage>
        <taxon>Bacteria</taxon>
        <taxon>Pseudomonadati</taxon>
        <taxon>Pseudomonadota</taxon>
        <taxon>Alphaproteobacteria</taxon>
        <taxon>Rhodobacterales</taxon>
        <taxon>Paracoccaceae</taxon>
        <taxon>Roseinatronobacter</taxon>
    </lineage>
</organism>
<gene>
    <name evidence="4" type="ORF">PUT78_07300</name>
</gene>
<keyword evidence="1" id="KW-0328">Glycosyltransferase</keyword>
<protein>
    <submittedName>
        <fullName evidence="4">Glycosyltransferase family 4 protein</fullName>
    </submittedName>
</protein>
<name>A0ABT5T6Z9_9RHOB</name>
<dbReference type="PANTHER" id="PTHR12526:SF510">
    <property type="entry name" value="D-INOSITOL 3-PHOSPHATE GLYCOSYLTRANSFERASE"/>
    <property type="match status" value="1"/>
</dbReference>
<keyword evidence="2" id="KW-0808">Transferase</keyword>
<evidence type="ECO:0000256" key="1">
    <source>
        <dbReference type="ARBA" id="ARBA00022676"/>
    </source>
</evidence>
<evidence type="ECO:0000259" key="3">
    <source>
        <dbReference type="Pfam" id="PF13579"/>
    </source>
</evidence>
<dbReference type="SUPFAM" id="SSF53756">
    <property type="entry name" value="UDP-Glycosyltransferase/glycogen phosphorylase"/>
    <property type="match status" value="1"/>
</dbReference>
<dbReference type="EMBL" id="JAQZSM010000005">
    <property type="protein sequence ID" value="MDD7970900.1"/>
    <property type="molecule type" value="Genomic_DNA"/>
</dbReference>
<keyword evidence="5" id="KW-1185">Reference proteome</keyword>
<proteinExistence type="predicted"/>
<comment type="caution">
    <text evidence="4">The sequence shown here is derived from an EMBL/GenBank/DDBJ whole genome shotgun (WGS) entry which is preliminary data.</text>
</comment>
<evidence type="ECO:0000256" key="2">
    <source>
        <dbReference type="ARBA" id="ARBA00022679"/>
    </source>
</evidence>
<dbReference type="PANTHER" id="PTHR12526">
    <property type="entry name" value="GLYCOSYLTRANSFERASE"/>
    <property type="match status" value="1"/>
</dbReference>
<evidence type="ECO:0000313" key="5">
    <source>
        <dbReference type="Proteomes" id="UP001431784"/>
    </source>
</evidence>
<feature type="domain" description="Glycosyltransferase subfamily 4-like N-terminal" evidence="3">
    <location>
        <begin position="76"/>
        <end position="208"/>
    </location>
</feature>
<dbReference type="Pfam" id="PF13579">
    <property type="entry name" value="Glyco_trans_4_4"/>
    <property type="match status" value="1"/>
</dbReference>
<reference evidence="4" key="1">
    <citation type="submission" date="2023-02" db="EMBL/GenBank/DDBJ databases">
        <title>Description of Roseinatronobacter alkalisoli sp. nov., an alkaliphilic bacerium isolated from soda soil.</title>
        <authorList>
            <person name="Wei W."/>
        </authorList>
    </citation>
    <scope>NUCLEOTIDE SEQUENCE</scope>
    <source>
        <strain evidence="4">HJB301</strain>
    </source>
</reference>
<sequence>MPEPVTQSVSLPPDAAHAVRQSLGLGAQSALRIAFVAGPGDAVGTFDHWQKGAHDPRTPVIAYSSMFYSVADALAADVLMLVEQDRQPAAPDPRFRFIHTPRRRGRRGIGYRLDERAFTACVLRHLRDFRPDVIIVGTDAPNALIAGLPATRRVILTAHNTFWPMGRRPVSLKARLRLRAKSWALRRVDAVVNTSGECAAQVAALSGPSGTRSFTEIPQVLPDWYPETLTPAPTAERLLYLGRIEANKGVFDLLGAFDAIAADRPTLTLDIAGTGTADAPLRAAIAASPHAARITFHGQLQARDVHDRLDAADLLICPTRTDFAEGLALVVVEAAVHGVPALLSSIVPAKALLPGACVTFPADDSAALTAALRGIVDTPAEYGALCAALATKRHQFRERSGSWGSMLYRALVA</sequence>
<dbReference type="Proteomes" id="UP001431784">
    <property type="component" value="Unassembled WGS sequence"/>
</dbReference>
<dbReference type="Pfam" id="PF13692">
    <property type="entry name" value="Glyco_trans_1_4"/>
    <property type="match status" value="1"/>
</dbReference>
<dbReference type="RefSeq" id="WP_274351591.1">
    <property type="nucleotide sequence ID" value="NZ_JAQZSM010000005.1"/>
</dbReference>
<dbReference type="CDD" id="cd03801">
    <property type="entry name" value="GT4_PimA-like"/>
    <property type="match status" value="1"/>
</dbReference>
<dbReference type="InterPro" id="IPR028098">
    <property type="entry name" value="Glyco_trans_4-like_N"/>
</dbReference>
<dbReference type="Gene3D" id="3.40.50.2000">
    <property type="entry name" value="Glycogen Phosphorylase B"/>
    <property type="match status" value="2"/>
</dbReference>